<evidence type="ECO:0000256" key="3">
    <source>
        <dbReference type="ARBA" id="ARBA00023180"/>
    </source>
</evidence>
<dbReference type="Pfam" id="PF03098">
    <property type="entry name" value="An_peroxidase"/>
    <property type="match status" value="1"/>
</dbReference>
<dbReference type="EMBL" id="JAYMYJ010000029">
    <property type="protein sequence ID" value="MEB4589942.1"/>
    <property type="molecule type" value="Genomic_DNA"/>
</dbReference>
<dbReference type="GO" id="GO:0004601">
    <property type="term" value="F:peroxidase activity"/>
    <property type="evidence" value="ECO:0007669"/>
    <property type="project" value="UniProtKB-KW"/>
</dbReference>
<dbReference type="PANTHER" id="PTHR11475">
    <property type="entry name" value="OXIDASE/PEROXIDASE"/>
    <property type="match status" value="1"/>
</dbReference>
<evidence type="ECO:0000313" key="6">
    <source>
        <dbReference type="Proteomes" id="UP001308005"/>
    </source>
</evidence>
<dbReference type="PRINTS" id="PR00457">
    <property type="entry name" value="ANPEROXIDASE"/>
</dbReference>
<dbReference type="InterPro" id="IPR037120">
    <property type="entry name" value="Haem_peroxidase_sf_animal"/>
</dbReference>
<accession>A0ABU6CV48</accession>
<keyword evidence="6" id="KW-1185">Reference proteome</keyword>
<evidence type="ECO:0000256" key="4">
    <source>
        <dbReference type="SAM" id="MobiDB-lite"/>
    </source>
</evidence>
<evidence type="ECO:0000256" key="1">
    <source>
        <dbReference type="ARBA" id="ARBA00004613"/>
    </source>
</evidence>
<evidence type="ECO:0000256" key="2">
    <source>
        <dbReference type="ARBA" id="ARBA00022525"/>
    </source>
</evidence>
<dbReference type="Gene3D" id="1.10.640.10">
    <property type="entry name" value="Haem peroxidase domain superfamily, animal type"/>
    <property type="match status" value="1"/>
</dbReference>
<organism evidence="5 6">
    <name type="scientific">Candidatus Thiothrix phosphatis</name>
    <dbReference type="NCBI Taxonomy" id="3112415"/>
    <lineage>
        <taxon>Bacteria</taxon>
        <taxon>Pseudomonadati</taxon>
        <taxon>Pseudomonadota</taxon>
        <taxon>Gammaproteobacteria</taxon>
        <taxon>Thiotrichales</taxon>
        <taxon>Thiotrichaceae</taxon>
        <taxon>Thiothrix</taxon>
    </lineage>
</organism>
<keyword evidence="5" id="KW-0575">Peroxidase</keyword>
<keyword evidence="2" id="KW-0964">Secreted</keyword>
<dbReference type="SUPFAM" id="SSF48113">
    <property type="entry name" value="Heme-dependent peroxidases"/>
    <property type="match status" value="1"/>
</dbReference>
<dbReference type="CDD" id="cd09822">
    <property type="entry name" value="peroxinectin_like_bacterial"/>
    <property type="match status" value="1"/>
</dbReference>
<dbReference type="RefSeq" id="WP_324693164.1">
    <property type="nucleotide sequence ID" value="NZ_JAYMYJ010000029.1"/>
</dbReference>
<proteinExistence type="predicted"/>
<gene>
    <name evidence="5" type="ORF">VSS37_03030</name>
</gene>
<name>A0ABU6CV48_9GAMM</name>
<keyword evidence="5" id="KW-0560">Oxidoreductase</keyword>
<keyword evidence="3" id="KW-0325">Glycoprotein</keyword>
<dbReference type="Proteomes" id="UP001308005">
    <property type="component" value="Unassembled WGS sequence"/>
</dbReference>
<protein>
    <submittedName>
        <fullName evidence="5">Peroxidase family protein</fullName>
    </submittedName>
</protein>
<dbReference type="InterPro" id="IPR010255">
    <property type="entry name" value="Haem_peroxidase_sf"/>
</dbReference>
<sequence>MQAIDNISRSLSQIYKQLSDGGNTTASQTATQQAVAALGQLQGYNDNGRSRQNPVWKNLLNLIQTLLAQLEQNKPKPAPTEYRSMDGSGNNKKNPAWGQAGIQHQRRIPQDSSREPGGSTEQRLPNPREVSNAVAAQNGQNTVNQKGLSDLFWMWGQFLDHDMTLTPTDANEPINIAIPQGDPQLDPNGTGTAAITIDRSAATLDANGQRQQSNKITAFVDGSNVYGSDAAYADSLRTHSGGKMKTSAGDLLPTDANGQFLAGDPRSNENIGLTSMHTIWVREHNRLADELAQKHPDWSDEKLYQEARRVNVAQIQSITYNEFLPNLLGKNAIPRYTGYKPNVDPSIDNAFATAAFRMGHTMLSPNLLRLDENGETISQGDVALRDAFFRPDKVMEAGIDPILRGAASQTAQAVDPMIVDDVRNFLFPQGGLDLAAVNIQRGRDHGLAGYGDARAALGLKPVTSFESSIWREGFGEKLAQVYAKPADVDLWVAGLAEKPVGDSLFGQTFTKIMADQFTRLRDGDRFWYENQFSGKELQAIKNTKLSDIIARNTDFDNVQENAFVASNIHLGGQPQATPATQSHSVAQSLGAADSAIGNGSRMDNGFTQQMMQPSSMLTPQQLDIFNQAVQKGYFG</sequence>
<evidence type="ECO:0000313" key="5">
    <source>
        <dbReference type="EMBL" id="MEB4589942.1"/>
    </source>
</evidence>
<dbReference type="InterPro" id="IPR019791">
    <property type="entry name" value="Haem_peroxidase_animal"/>
</dbReference>
<feature type="region of interest" description="Disordered" evidence="4">
    <location>
        <begin position="71"/>
        <end position="128"/>
    </location>
</feature>
<dbReference type="PANTHER" id="PTHR11475:SF4">
    <property type="entry name" value="CHORION PEROXIDASE"/>
    <property type="match status" value="1"/>
</dbReference>
<comment type="caution">
    <text evidence="5">The sequence shown here is derived from an EMBL/GenBank/DDBJ whole genome shotgun (WGS) entry which is preliminary data.</text>
</comment>
<dbReference type="PROSITE" id="PS50292">
    <property type="entry name" value="PEROXIDASE_3"/>
    <property type="match status" value="1"/>
</dbReference>
<comment type="subcellular location">
    <subcellularLocation>
        <location evidence="1">Secreted</location>
    </subcellularLocation>
</comment>
<reference evidence="6" key="1">
    <citation type="submission" date="2023-07" db="EMBL/GenBank/DDBJ databases">
        <title>The carbon used by Thiothrix.</title>
        <authorList>
            <person name="Chen L."/>
        </authorList>
    </citation>
    <scope>NUCLEOTIDE SEQUENCE [LARGE SCALE GENOMIC DNA]</scope>
</reference>